<feature type="region of interest" description="Disordered" evidence="1">
    <location>
        <begin position="97"/>
        <end position="128"/>
    </location>
</feature>
<evidence type="ECO:0000313" key="3">
    <source>
        <dbReference type="EMBL" id="KAI9263402.1"/>
    </source>
</evidence>
<feature type="transmembrane region" description="Helical" evidence="2">
    <location>
        <begin position="76"/>
        <end position="95"/>
    </location>
</feature>
<feature type="transmembrane region" description="Helical" evidence="2">
    <location>
        <begin position="21"/>
        <end position="38"/>
    </location>
</feature>
<evidence type="ECO:0000256" key="1">
    <source>
        <dbReference type="SAM" id="MobiDB-lite"/>
    </source>
</evidence>
<evidence type="ECO:0000256" key="2">
    <source>
        <dbReference type="SAM" id="Phobius"/>
    </source>
</evidence>
<keyword evidence="2" id="KW-0472">Membrane</keyword>
<gene>
    <name evidence="3" type="ORF">BDA99DRAFT_510121</name>
</gene>
<sequence>MTPELLEQYQRDITSRRLDKKVIRLTNIMIFLQFAYPFHDILNWLTYPIMLLLQIIILSFLWWWPKNDDYNNSMRAQNMYSVWIFVINIVLVLTAPSPREDDGMDYDDDEDDEEKNHHFHHHHHHHRI</sequence>
<reference evidence="3" key="2">
    <citation type="submission" date="2023-02" db="EMBL/GenBank/DDBJ databases">
        <authorList>
            <consortium name="DOE Joint Genome Institute"/>
            <person name="Mondo S.J."/>
            <person name="Chang Y."/>
            <person name="Wang Y."/>
            <person name="Ahrendt S."/>
            <person name="Andreopoulos W."/>
            <person name="Barry K."/>
            <person name="Beard J."/>
            <person name="Benny G.L."/>
            <person name="Blankenship S."/>
            <person name="Bonito G."/>
            <person name="Cuomo C."/>
            <person name="Desiro A."/>
            <person name="Gervers K.A."/>
            <person name="Hundley H."/>
            <person name="Kuo A."/>
            <person name="LaButti K."/>
            <person name="Lang B.F."/>
            <person name="Lipzen A."/>
            <person name="O'Donnell K."/>
            <person name="Pangilinan J."/>
            <person name="Reynolds N."/>
            <person name="Sandor L."/>
            <person name="Smith M.W."/>
            <person name="Tsang A."/>
            <person name="Grigoriev I.V."/>
            <person name="Stajich J.E."/>
            <person name="Spatafora J.W."/>
        </authorList>
    </citation>
    <scope>NUCLEOTIDE SEQUENCE</scope>
    <source>
        <strain evidence="3">RSA 2281</strain>
    </source>
</reference>
<accession>A0AAD5KAW7</accession>
<name>A0AAD5KAW7_9FUNG</name>
<comment type="caution">
    <text evidence="3">The sequence shown here is derived from an EMBL/GenBank/DDBJ whole genome shotgun (WGS) entry which is preliminary data.</text>
</comment>
<reference evidence="3" key="1">
    <citation type="journal article" date="2022" name="IScience">
        <title>Evolution of zygomycete secretomes and the origins of terrestrial fungal ecologies.</title>
        <authorList>
            <person name="Chang Y."/>
            <person name="Wang Y."/>
            <person name="Mondo S."/>
            <person name="Ahrendt S."/>
            <person name="Andreopoulos W."/>
            <person name="Barry K."/>
            <person name="Beard J."/>
            <person name="Benny G.L."/>
            <person name="Blankenship S."/>
            <person name="Bonito G."/>
            <person name="Cuomo C."/>
            <person name="Desiro A."/>
            <person name="Gervers K.A."/>
            <person name="Hundley H."/>
            <person name="Kuo A."/>
            <person name="LaButti K."/>
            <person name="Lang B.F."/>
            <person name="Lipzen A."/>
            <person name="O'Donnell K."/>
            <person name="Pangilinan J."/>
            <person name="Reynolds N."/>
            <person name="Sandor L."/>
            <person name="Smith M.E."/>
            <person name="Tsang A."/>
            <person name="Grigoriev I.V."/>
            <person name="Stajich J.E."/>
            <person name="Spatafora J.W."/>
        </authorList>
    </citation>
    <scope>NUCLEOTIDE SEQUENCE</scope>
    <source>
        <strain evidence="3">RSA 2281</strain>
    </source>
</reference>
<dbReference type="AlphaFoldDB" id="A0AAD5KAW7"/>
<feature type="compositionally biased region" description="Basic residues" evidence="1">
    <location>
        <begin position="117"/>
        <end position="128"/>
    </location>
</feature>
<protein>
    <submittedName>
        <fullName evidence="3">Uncharacterized protein</fullName>
    </submittedName>
</protein>
<feature type="compositionally biased region" description="Acidic residues" evidence="1">
    <location>
        <begin position="102"/>
        <end position="113"/>
    </location>
</feature>
<dbReference type="EMBL" id="JAIXMP010000013">
    <property type="protein sequence ID" value="KAI9263402.1"/>
    <property type="molecule type" value="Genomic_DNA"/>
</dbReference>
<proteinExistence type="predicted"/>
<organism evidence="3 4">
    <name type="scientific">Phascolomyces articulosus</name>
    <dbReference type="NCBI Taxonomy" id="60185"/>
    <lineage>
        <taxon>Eukaryota</taxon>
        <taxon>Fungi</taxon>
        <taxon>Fungi incertae sedis</taxon>
        <taxon>Mucoromycota</taxon>
        <taxon>Mucoromycotina</taxon>
        <taxon>Mucoromycetes</taxon>
        <taxon>Mucorales</taxon>
        <taxon>Lichtheimiaceae</taxon>
        <taxon>Phascolomyces</taxon>
    </lineage>
</organism>
<keyword evidence="2" id="KW-0812">Transmembrane</keyword>
<feature type="transmembrane region" description="Helical" evidence="2">
    <location>
        <begin position="44"/>
        <end position="64"/>
    </location>
</feature>
<dbReference type="Proteomes" id="UP001209540">
    <property type="component" value="Unassembled WGS sequence"/>
</dbReference>
<evidence type="ECO:0000313" key="4">
    <source>
        <dbReference type="Proteomes" id="UP001209540"/>
    </source>
</evidence>
<keyword evidence="2" id="KW-1133">Transmembrane helix</keyword>
<keyword evidence="4" id="KW-1185">Reference proteome</keyword>